<dbReference type="Proteomes" id="UP001152531">
    <property type="component" value="Unassembled WGS sequence"/>
</dbReference>
<protein>
    <submittedName>
        <fullName evidence="1">Uncharacterized protein</fullName>
    </submittedName>
</protein>
<comment type="caution">
    <text evidence="1">The sequence shown here is derived from an EMBL/GenBank/DDBJ whole genome shotgun (WGS) entry which is preliminary data.</text>
</comment>
<name>A0ACA9Y3K1_9ASCO</name>
<dbReference type="EMBL" id="CALSDN010000002">
    <property type="protein sequence ID" value="CAH6719383.1"/>
    <property type="molecule type" value="Genomic_DNA"/>
</dbReference>
<reference evidence="1" key="1">
    <citation type="submission" date="2022-06" db="EMBL/GenBank/DDBJ databases">
        <authorList>
            <person name="Legras J.-L."/>
            <person name="Devillers H."/>
            <person name="Grondin C."/>
        </authorList>
    </citation>
    <scope>NUCLEOTIDE SEQUENCE</scope>
    <source>
        <strain evidence="1">CLIB 1444</strain>
    </source>
</reference>
<evidence type="ECO:0000313" key="1">
    <source>
        <dbReference type="EMBL" id="CAH6719383.1"/>
    </source>
</evidence>
<evidence type="ECO:0000313" key="2">
    <source>
        <dbReference type="Proteomes" id="UP001152531"/>
    </source>
</evidence>
<sequence length="119" mass="14055">MFRDVEKEQFKIEAAQSISKSEAIRLSNSKFRKMVDSVSKQVLTLNQWFEKNGFVHPYMEVINPFFYDKVYEMESIDKSLIISLEKQFKDIVSKVGQLQTQLRRDQFALVHKIQPHLKG</sequence>
<organism evidence="1 2">
    <name type="scientific">[Candida] jaroonii</name>
    <dbReference type="NCBI Taxonomy" id="467808"/>
    <lineage>
        <taxon>Eukaryota</taxon>
        <taxon>Fungi</taxon>
        <taxon>Dikarya</taxon>
        <taxon>Ascomycota</taxon>
        <taxon>Saccharomycotina</taxon>
        <taxon>Pichiomycetes</taxon>
        <taxon>Debaryomycetaceae</taxon>
        <taxon>Yamadazyma</taxon>
    </lineage>
</organism>
<accession>A0ACA9Y3K1</accession>
<keyword evidence="2" id="KW-1185">Reference proteome</keyword>
<gene>
    <name evidence="1" type="ORF">CLIB1444_02S07294</name>
</gene>
<proteinExistence type="predicted"/>